<dbReference type="PANTHER" id="PTHR14155">
    <property type="entry name" value="RING FINGER DOMAIN-CONTAINING"/>
    <property type="match status" value="1"/>
</dbReference>
<evidence type="ECO:0000256" key="4">
    <source>
        <dbReference type="SAM" id="MobiDB-lite"/>
    </source>
</evidence>
<name>A0A6C0HC07_9ZZZZ</name>
<sequence length="358" mass="40815">MSNQNSINHQNLDIDRVLVNNNTNRILLDFYMNLHTQTVRRIDALYDILDEVREAINMLSGIIRNNFNRNTNNTNNENINRDYRDYAGRGGRGPNRGVNVGGGGGRNNVWGGRARQNTWYNNRSTPQNQYQGLNNRVYIQGRPYRIEFERYNIPSNANTGTNTRTNADMLNFIQNFYSNVPVIATPSQVVNATRVVRFSEICNPINSSCPITLEQFTNNSNVTEILGCNHLFNPEALTSWFSTNVRCPVCRYDIRTNRLHEQEETKEELEIEETKEEPLPSTPNSSPLGRPPERNSNSRVSQSDSSDNVLESALTELTGTLLNQLFNTSQGNTANRLFFNNTTYDASANEIIFRGFRL</sequence>
<dbReference type="EMBL" id="MN739929">
    <property type="protein sequence ID" value="QHT78152.1"/>
    <property type="molecule type" value="Genomic_DNA"/>
</dbReference>
<keyword evidence="1" id="KW-0479">Metal-binding</keyword>
<feature type="compositionally biased region" description="Low complexity" evidence="4">
    <location>
        <begin position="294"/>
        <end position="308"/>
    </location>
</feature>
<feature type="region of interest" description="Disordered" evidence="4">
    <location>
        <begin position="262"/>
        <end position="308"/>
    </location>
</feature>
<dbReference type="Gene3D" id="3.30.40.10">
    <property type="entry name" value="Zinc/RING finger domain, C3HC4 (zinc finger)"/>
    <property type="match status" value="1"/>
</dbReference>
<feature type="compositionally biased region" description="Acidic residues" evidence="4">
    <location>
        <begin position="264"/>
        <end position="275"/>
    </location>
</feature>
<dbReference type="PANTHER" id="PTHR14155:SF627">
    <property type="entry name" value="OS06G0192800 PROTEIN"/>
    <property type="match status" value="1"/>
</dbReference>
<dbReference type="AlphaFoldDB" id="A0A6C0HC07"/>
<proteinExistence type="predicted"/>
<evidence type="ECO:0000256" key="3">
    <source>
        <dbReference type="ARBA" id="ARBA00022833"/>
    </source>
</evidence>
<feature type="compositionally biased region" description="Gly residues" evidence="4">
    <location>
        <begin position="88"/>
        <end position="106"/>
    </location>
</feature>
<feature type="domain" description="RING-type" evidence="5">
    <location>
        <begin position="209"/>
        <end position="251"/>
    </location>
</feature>
<feature type="region of interest" description="Disordered" evidence="4">
    <location>
        <begin position="85"/>
        <end position="107"/>
    </location>
</feature>
<keyword evidence="2" id="KW-0863">Zinc-finger</keyword>
<accession>A0A6C0HC07</accession>
<dbReference type="InterPro" id="IPR001841">
    <property type="entry name" value="Znf_RING"/>
</dbReference>
<evidence type="ECO:0000313" key="6">
    <source>
        <dbReference type="EMBL" id="QHT78152.1"/>
    </source>
</evidence>
<dbReference type="SUPFAM" id="SSF57850">
    <property type="entry name" value="RING/U-box"/>
    <property type="match status" value="1"/>
</dbReference>
<dbReference type="InterPro" id="IPR013083">
    <property type="entry name" value="Znf_RING/FYVE/PHD"/>
</dbReference>
<reference evidence="6" key="1">
    <citation type="journal article" date="2020" name="Nature">
        <title>Giant virus diversity and host interactions through global metagenomics.</title>
        <authorList>
            <person name="Schulz F."/>
            <person name="Roux S."/>
            <person name="Paez-Espino D."/>
            <person name="Jungbluth S."/>
            <person name="Walsh D.A."/>
            <person name="Denef V.J."/>
            <person name="McMahon K.D."/>
            <person name="Konstantinidis K.T."/>
            <person name="Eloe-Fadrosh E.A."/>
            <person name="Kyrpides N.C."/>
            <person name="Woyke T."/>
        </authorList>
    </citation>
    <scope>NUCLEOTIDE SEQUENCE</scope>
    <source>
        <strain evidence="6">GVMAG-M-3300023179-91</strain>
    </source>
</reference>
<keyword evidence="3" id="KW-0862">Zinc</keyword>
<dbReference type="GO" id="GO:0008270">
    <property type="term" value="F:zinc ion binding"/>
    <property type="evidence" value="ECO:0007669"/>
    <property type="project" value="UniProtKB-KW"/>
</dbReference>
<organism evidence="6">
    <name type="scientific">viral metagenome</name>
    <dbReference type="NCBI Taxonomy" id="1070528"/>
    <lineage>
        <taxon>unclassified sequences</taxon>
        <taxon>metagenomes</taxon>
        <taxon>organismal metagenomes</taxon>
    </lineage>
</organism>
<evidence type="ECO:0000256" key="2">
    <source>
        <dbReference type="ARBA" id="ARBA00022771"/>
    </source>
</evidence>
<dbReference type="Pfam" id="PF13639">
    <property type="entry name" value="zf-RING_2"/>
    <property type="match status" value="1"/>
</dbReference>
<evidence type="ECO:0000256" key="1">
    <source>
        <dbReference type="ARBA" id="ARBA00022723"/>
    </source>
</evidence>
<protein>
    <recommendedName>
        <fullName evidence="5">RING-type domain-containing protein</fullName>
    </recommendedName>
</protein>
<dbReference type="InterPro" id="IPR053238">
    <property type="entry name" value="RING-H2_zinc_finger"/>
</dbReference>
<dbReference type="PROSITE" id="PS50089">
    <property type="entry name" value="ZF_RING_2"/>
    <property type="match status" value="1"/>
</dbReference>
<evidence type="ECO:0000259" key="5">
    <source>
        <dbReference type="PROSITE" id="PS50089"/>
    </source>
</evidence>